<dbReference type="InterPro" id="IPR029044">
    <property type="entry name" value="Nucleotide-diphossugar_trans"/>
</dbReference>
<dbReference type="KEGG" id="tpal:117640830"/>
<dbReference type="GeneID" id="117640830"/>
<evidence type="ECO:0000313" key="15">
    <source>
        <dbReference type="Proteomes" id="UP000515158"/>
    </source>
</evidence>
<gene>
    <name evidence="16" type="primary">LOC117640830</name>
</gene>
<comment type="catalytic activity">
    <reaction evidence="12">
        <text>L-lysyl-[collagen] + 2-oxoglutarate + O2 = (5R)-5-hydroxy-L-lysyl-[collagen] + succinate + CO2</text>
        <dbReference type="Rhea" id="RHEA:16569"/>
        <dbReference type="Rhea" id="RHEA-COMP:12751"/>
        <dbReference type="Rhea" id="RHEA-COMP:12752"/>
        <dbReference type="ChEBI" id="CHEBI:15379"/>
        <dbReference type="ChEBI" id="CHEBI:16526"/>
        <dbReference type="ChEBI" id="CHEBI:16810"/>
        <dbReference type="ChEBI" id="CHEBI:29969"/>
        <dbReference type="ChEBI" id="CHEBI:30031"/>
        <dbReference type="ChEBI" id="CHEBI:133442"/>
        <dbReference type="EC" id="1.14.11.4"/>
    </reaction>
</comment>
<comment type="subcellular location">
    <subcellularLocation>
        <location evidence="2">Endoplasmic reticulum</location>
    </subcellularLocation>
</comment>
<comment type="cofactor">
    <cofactor evidence="1">
        <name>L-ascorbate</name>
        <dbReference type="ChEBI" id="CHEBI:38290"/>
    </cofactor>
</comment>
<evidence type="ECO:0000256" key="6">
    <source>
        <dbReference type="ARBA" id="ARBA00022824"/>
    </source>
</evidence>
<dbReference type="InterPro" id="IPR050757">
    <property type="entry name" value="Collagen_mod_GT25"/>
</dbReference>
<dbReference type="OrthoDB" id="69177at2759"/>
<dbReference type="PROSITE" id="PS51471">
    <property type="entry name" value="FE2OG_OXY"/>
    <property type="match status" value="1"/>
</dbReference>
<keyword evidence="9" id="KW-0560">Oxidoreductase</keyword>
<proteinExistence type="predicted"/>
<dbReference type="InterPro" id="IPR044861">
    <property type="entry name" value="IPNS-like_FE2OG_OXY"/>
</dbReference>
<dbReference type="SMART" id="SM00702">
    <property type="entry name" value="P4Hc"/>
    <property type="match status" value="1"/>
</dbReference>
<keyword evidence="4" id="KW-0479">Metal-binding</keyword>
<sequence>MEAAGPVLVLLLVAVCSTVQDVAAAGDSELLLLSVASEPTDGFQRFERSARINNVPMKVLGMGQKWVGGDMRYPGGGYKINLLKEELEKYKDDSKQIIMFTDAFDVIILDSADRIIKQFRNFDARIVFSAEGFCWPDETLASQYPTVARGKRFLNSGGFIGYAPELYKLVTAKEVKDTDDDQLYYTNMFLDPEMRKQLNIKLDHRSTLFQNLNGALADVELRLEAENSYIKNTAYATVPLVVHGNGPSKSVVNALGNYVAKSWSLQDGCYSCNENSIDLSKKKDSELPSVVIAVFIQQPTPFLEDFFEKILKQDYPKKRMFLFVHNDVEYHSPLVQEFLKDHGPSYKGVKSIDYDDKAMKGEARELAMDYCVQRGCDAYLNIDSEAHLDNTKALRLLLETNRGVVAPMLTRPFKAWSNFWGALSTDGFYARSTDYMEIVNNERRGLWNVPYISSCYLVNATLLADREARASYHHDSLDPDMAYCHNLREKGNFMFVSNLHDFGHLVNTENFDTTRKHPDFYSLLDNRWDWEHRYIHPDYANALDPNTTPLQPCPDVYWLPIVSPRFCDELVAIMENHGKWSDGSNKDERLAGGYENVPTRDIHMNQVGFEPQWMEFLKSYVKPLVEKIFTGYSNETPRAIMNFVVRYRPDEQPSLRPHHDSSTYTINIALNTPEVDYQGGGCRFLRYNCSVSKTRLGWMLMHPGRLTHFHEGLPVTNGTRYIMISFVDP</sequence>
<dbReference type="InParanoid" id="A0A6P8YA91"/>
<feature type="chain" id="PRO_5028229027" description="procollagen-lysine 5-dioxygenase" evidence="13">
    <location>
        <begin position="25"/>
        <end position="729"/>
    </location>
</feature>
<dbReference type="Pfam" id="PF25342">
    <property type="entry name" value="GT_PLOD"/>
    <property type="match status" value="1"/>
</dbReference>
<evidence type="ECO:0000259" key="14">
    <source>
        <dbReference type="PROSITE" id="PS51471"/>
    </source>
</evidence>
<keyword evidence="11" id="KW-0325">Glycoprotein</keyword>
<evidence type="ECO:0000256" key="1">
    <source>
        <dbReference type="ARBA" id="ARBA00001961"/>
    </source>
</evidence>
<keyword evidence="15" id="KW-1185">Reference proteome</keyword>
<dbReference type="SUPFAM" id="SSF53448">
    <property type="entry name" value="Nucleotide-diphospho-sugar transferases"/>
    <property type="match status" value="1"/>
</dbReference>
<dbReference type="PANTHER" id="PTHR10730">
    <property type="entry name" value="PROCOLLAGEN-LYSINE,2-OXOGLUTARATE 5-DIOXYGENASE/GLYCOSYLTRANSFERASE 25 FAMILY MEMBER"/>
    <property type="match status" value="1"/>
</dbReference>
<dbReference type="Proteomes" id="UP000515158">
    <property type="component" value="Unplaced"/>
</dbReference>
<dbReference type="CTD" id="39265"/>
<evidence type="ECO:0000256" key="8">
    <source>
        <dbReference type="ARBA" id="ARBA00022964"/>
    </source>
</evidence>
<dbReference type="FunCoup" id="A0A6P8YA91">
    <property type="interactions" value="411"/>
</dbReference>
<evidence type="ECO:0000256" key="3">
    <source>
        <dbReference type="ARBA" id="ARBA00012264"/>
    </source>
</evidence>
<dbReference type="GO" id="GO:0005783">
    <property type="term" value="C:endoplasmic reticulum"/>
    <property type="evidence" value="ECO:0007669"/>
    <property type="project" value="UniProtKB-SubCell"/>
</dbReference>
<dbReference type="RefSeq" id="XP_034233650.1">
    <property type="nucleotide sequence ID" value="XM_034377759.1"/>
</dbReference>
<keyword evidence="7" id="KW-0847">Vitamin C</keyword>
<dbReference type="Gene3D" id="2.60.120.620">
    <property type="entry name" value="q2cbj1_9rhob like domain"/>
    <property type="match status" value="1"/>
</dbReference>
<evidence type="ECO:0000256" key="2">
    <source>
        <dbReference type="ARBA" id="ARBA00004240"/>
    </source>
</evidence>
<evidence type="ECO:0000256" key="4">
    <source>
        <dbReference type="ARBA" id="ARBA00022723"/>
    </source>
</evidence>
<keyword evidence="5 13" id="KW-0732">Signal</keyword>
<evidence type="ECO:0000256" key="9">
    <source>
        <dbReference type="ARBA" id="ARBA00023002"/>
    </source>
</evidence>
<protein>
    <recommendedName>
        <fullName evidence="3">procollagen-lysine 5-dioxygenase</fullName>
        <ecNumber evidence="3">1.14.11.4</ecNumber>
    </recommendedName>
</protein>
<dbReference type="EC" id="1.14.11.4" evidence="3"/>
<feature type="domain" description="Fe2OG dioxygenase" evidence="14">
    <location>
        <begin position="636"/>
        <end position="729"/>
    </location>
</feature>
<organism evidence="16">
    <name type="scientific">Thrips palmi</name>
    <name type="common">Melon thrips</name>
    <dbReference type="NCBI Taxonomy" id="161013"/>
    <lineage>
        <taxon>Eukaryota</taxon>
        <taxon>Metazoa</taxon>
        <taxon>Ecdysozoa</taxon>
        <taxon>Arthropoda</taxon>
        <taxon>Hexapoda</taxon>
        <taxon>Insecta</taxon>
        <taxon>Pterygota</taxon>
        <taxon>Neoptera</taxon>
        <taxon>Paraneoptera</taxon>
        <taxon>Thysanoptera</taxon>
        <taxon>Terebrantia</taxon>
        <taxon>Thripoidea</taxon>
        <taxon>Thripidae</taxon>
        <taxon>Thrips</taxon>
    </lineage>
</organism>
<dbReference type="Pfam" id="PF03171">
    <property type="entry name" value="2OG-FeII_Oxy"/>
    <property type="match status" value="1"/>
</dbReference>
<keyword evidence="6" id="KW-0256">Endoplasmic reticulum</keyword>
<dbReference type="AlphaFoldDB" id="A0A6P8YA91"/>
<evidence type="ECO:0000256" key="12">
    <source>
        <dbReference type="ARBA" id="ARBA00047930"/>
    </source>
</evidence>
<evidence type="ECO:0000256" key="13">
    <source>
        <dbReference type="SAM" id="SignalP"/>
    </source>
</evidence>
<dbReference type="PANTHER" id="PTHR10730:SF45">
    <property type="entry name" value="PROCOLLAGEN-LYSINE,2-OXOGLUTARATE 5-DIOXYGENASE"/>
    <property type="match status" value="1"/>
</dbReference>
<reference evidence="16" key="1">
    <citation type="submission" date="2025-08" db="UniProtKB">
        <authorList>
            <consortium name="RefSeq"/>
        </authorList>
    </citation>
    <scope>IDENTIFICATION</scope>
    <source>
        <tissue evidence="16">Total insect</tissue>
    </source>
</reference>
<dbReference type="InterPro" id="IPR005123">
    <property type="entry name" value="Oxoglu/Fe-dep_dioxygenase_dom"/>
</dbReference>
<dbReference type="GO" id="GO:0031418">
    <property type="term" value="F:L-ascorbic acid binding"/>
    <property type="evidence" value="ECO:0007669"/>
    <property type="project" value="UniProtKB-KW"/>
</dbReference>
<evidence type="ECO:0000256" key="11">
    <source>
        <dbReference type="ARBA" id="ARBA00023180"/>
    </source>
</evidence>
<dbReference type="InterPro" id="IPR006620">
    <property type="entry name" value="Pro_4_hyd_alph"/>
</dbReference>
<keyword evidence="8" id="KW-0223">Dioxygenase</keyword>
<dbReference type="GO" id="GO:0005506">
    <property type="term" value="F:iron ion binding"/>
    <property type="evidence" value="ECO:0007669"/>
    <property type="project" value="InterPro"/>
</dbReference>
<accession>A0A6P8YA91</accession>
<dbReference type="GO" id="GO:0008475">
    <property type="term" value="F:procollagen-lysine 5-dioxygenase activity"/>
    <property type="evidence" value="ECO:0007669"/>
    <property type="project" value="UniProtKB-EC"/>
</dbReference>
<evidence type="ECO:0000256" key="7">
    <source>
        <dbReference type="ARBA" id="ARBA00022896"/>
    </source>
</evidence>
<dbReference type="InterPro" id="IPR057589">
    <property type="entry name" value="GT_PLOD"/>
</dbReference>
<evidence type="ECO:0000256" key="5">
    <source>
        <dbReference type="ARBA" id="ARBA00022729"/>
    </source>
</evidence>
<evidence type="ECO:0000256" key="10">
    <source>
        <dbReference type="ARBA" id="ARBA00023004"/>
    </source>
</evidence>
<evidence type="ECO:0000313" key="16">
    <source>
        <dbReference type="RefSeq" id="XP_034233650.1"/>
    </source>
</evidence>
<name>A0A6P8YA91_THRPL</name>
<keyword evidence="10" id="KW-0408">Iron</keyword>
<feature type="signal peptide" evidence="13">
    <location>
        <begin position="1"/>
        <end position="24"/>
    </location>
</feature>